<feature type="compositionally biased region" description="Low complexity" evidence="1">
    <location>
        <begin position="66"/>
        <end position="85"/>
    </location>
</feature>
<evidence type="ECO:0008006" key="5">
    <source>
        <dbReference type="Google" id="ProtNLM"/>
    </source>
</evidence>
<dbReference type="eggNOG" id="ENOG502S8X1">
    <property type="taxonomic scope" value="Eukaryota"/>
</dbReference>
<protein>
    <recommendedName>
        <fullName evidence="5">Phosphatidate cytidylyltransferase</fullName>
    </recommendedName>
</protein>
<dbReference type="PaxDb" id="2850-Phatr45453"/>
<evidence type="ECO:0000256" key="1">
    <source>
        <dbReference type="SAM" id="MobiDB-lite"/>
    </source>
</evidence>
<sequence length="458" mass="48859">MTTRSMGRRPLWYGYLLLVLTIPEPSCARVPWGHATPLVYFKDASSSSFSRSLSAASTSFPAPLPGSSSSSSNGGSSASLSRGGSTKTIVSVDDGVDTLDPEAATLSPSAPLLPEESTTASSSSIKSSEETTSTARSVTGGAFNSSVVTNNSQSAAETTPPGTKASTSAAVGPKKVTTEYEQLPRRGLWKLIPRSNKNDHKRIAKTLKNRNHTNKRRKFMHASFGLLFATLNHVIPRSKFVPGMAALSSATLLMELLRYRNEFGWMNDVLHFVLGKSLRKHEMEGKFTGSFYFFTGVTLTAYLFPPTAATLGICQLAIADPTASYFGRQTRHVYWSRIENGLGGFGRNKGILGFLGGAACCVPFNYRVLKLAKFGAVPVSNTAVLAASVALGLAGALADLAVPTPALVLPKKVLGVRVPPFHLDDNFVVPVMSGWACVRIFDALGWSHTLALAPLLVL</sequence>
<dbReference type="Proteomes" id="UP000000759">
    <property type="component" value="Chromosome 7"/>
</dbReference>
<feature type="compositionally biased region" description="Low complexity" evidence="1">
    <location>
        <begin position="115"/>
        <end position="134"/>
    </location>
</feature>
<feature type="region of interest" description="Disordered" evidence="1">
    <location>
        <begin position="60"/>
        <end position="177"/>
    </location>
</feature>
<dbReference type="EMBL" id="CM000610">
    <property type="protein sequence ID" value="EEC48587.1"/>
    <property type="molecule type" value="Genomic_DNA"/>
</dbReference>
<dbReference type="RefSeq" id="XP_002179601.1">
    <property type="nucleotide sequence ID" value="XM_002179565.1"/>
</dbReference>
<proteinExistence type="predicted"/>
<dbReference type="AlphaFoldDB" id="B7FXR3"/>
<feature type="signal peptide" evidence="2">
    <location>
        <begin position="1"/>
        <end position="28"/>
    </location>
</feature>
<name>B7FXR3_PHATC</name>
<dbReference type="STRING" id="556484.B7FXR3"/>
<organism evidence="3 4">
    <name type="scientific">Phaeodactylum tricornutum (strain CCAP 1055/1)</name>
    <dbReference type="NCBI Taxonomy" id="556484"/>
    <lineage>
        <taxon>Eukaryota</taxon>
        <taxon>Sar</taxon>
        <taxon>Stramenopiles</taxon>
        <taxon>Ochrophyta</taxon>
        <taxon>Bacillariophyta</taxon>
        <taxon>Bacillariophyceae</taxon>
        <taxon>Bacillariophycidae</taxon>
        <taxon>Naviculales</taxon>
        <taxon>Phaeodactylaceae</taxon>
        <taxon>Phaeodactylum</taxon>
    </lineage>
</organism>
<evidence type="ECO:0000256" key="2">
    <source>
        <dbReference type="SAM" id="SignalP"/>
    </source>
</evidence>
<dbReference type="GeneID" id="7200557"/>
<feature type="chain" id="PRO_5002855471" description="Phosphatidate cytidylyltransferase" evidence="2">
    <location>
        <begin position="29"/>
        <end position="458"/>
    </location>
</feature>
<reference evidence="3 4" key="1">
    <citation type="journal article" date="2008" name="Nature">
        <title>The Phaeodactylum genome reveals the evolutionary history of diatom genomes.</title>
        <authorList>
            <person name="Bowler C."/>
            <person name="Allen A.E."/>
            <person name="Badger J.H."/>
            <person name="Grimwood J."/>
            <person name="Jabbari K."/>
            <person name="Kuo A."/>
            <person name="Maheswari U."/>
            <person name="Martens C."/>
            <person name="Maumus F."/>
            <person name="Otillar R.P."/>
            <person name="Rayko E."/>
            <person name="Salamov A."/>
            <person name="Vandepoele K."/>
            <person name="Beszteri B."/>
            <person name="Gruber A."/>
            <person name="Heijde M."/>
            <person name="Katinka M."/>
            <person name="Mock T."/>
            <person name="Valentin K."/>
            <person name="Verret F."/>
            <person name="Berges J.A."/>
            <person name="Brownlee C."/>
            <person name="Cadoret J.P."/>
            <person name="Chiovitti A."/>
            <person name="Choi C.J."/>
            <person name="Coesel S."/>
            <person name="De Martino A."/>
            <person name="Detter J.C."/>
            <person name="Durkin C."/>
            <person name="Falciatore A."/>
            <person name="Fournet J."/>
            <person name="Haruta M."/>
            <person name="Huysman M.J."/>
            <person name="Jenkins B.D."/>
            <person name="Jiroutova K."/>
            <person name="Jorgensen R.E."/>
            <person name="Joubert Y."/>
            <person name="Kaplan A."/>
            <person name="Kroger N."/>
            <person name="Kroth P.G."/>
            <person name="La Roche J."/>
            <person name="Lindquist E."/>
            <person name="Lommer M."/>
            <person name="Martin-Jezequel V."/>
            <person name="Lopez P.J."/>
            <person name="Lucas S."/>
            <person name="Mangogna M."/>
            <person name="McGinnis K."/>
            <person name="Medlin L.K."/>
            <person name="Montsant A."/>
            <person name="Oudot-Le Secq M.P."/>
            <person name="Napoli C."/>
            <person name="Obornik M."/>
            <person name="Parker M.S."/>
            <person name="Petit J.L."/>
            <person name="Porcel B.M."/>
            <person name="Poulsen N."/>
            <person name="Robison M."/>
            <person name="Rychlewski L."/>
            <person name="Rynearson T.A."/>
            <person name="Schmutz J."/>
            <person name="Shapiro H."/>
            <person name="Siaut M."/>
            <person name="Stanley M."/>
            <person name="Sussman M.R."/>
            <person name="Taylor A.R."/>
            <person name="Vardi A."/>
            <person name="von Dassow P."/>
            <person name="Vyverman W."/>
            <person name="Willis A."/>
            <person name="Wyrwicz L.S."/>
            <person name="Rokhsar D.S."/>
            <person name="Weissenbach J."/>
            <person name="Armbrust E.V."/>
            <person name="Green B.R."/>
            <person name="Van de Peer Y."/>
            <person name="Grigoriev I.V."/>
        </authorList>
    </citation>
    <scope>NUCLEOTIDE SEQUENCE [LARGE SCALE GENOMIC DNA]</scope>
    <source>
        <strain evidence="3 4">CCAP 1055/1</strain>
    </source>
</reference>
<dbReference type="HOGENOM" id="CLU_604792_0_0_1"/>
<dbReference type="GO" id="GO:0005789">
    <property type="term" value="C:endoplasmic reticulum membrane"/>
    <property type="evidence" value="ECO:0007669"/>
    <property type="project" value="TreeGrafter"/>
</dbReference>
<dbReference type="PANTHER" id="PTHR31303">
    <property type="entry name" value="CTP-DEPENDENT DIACYLGLYCEROL KINASE 1"/>
    <property type="match status" value="1"/>
</dbReference>
<dbReference type="KEGG" id="pti:PHATRDRAFT_45453"/>
<dbReference type="InParanoid" id="B7FXR3"/>
<evidence type="ECO:0000313" key="4">
    <source>
        <dbReference type="Proteomes" id="UP000000759"/>
    </source>
</evidence>
<keyword evidence="2" id="KW-0732">Signal</keyword>
<accession>B7FXR3</accession>
<dbReference type="InterPro" id="IPR037997">
    <property type="entry name" value="Dgk1-like"/>
</dbReference>
<dbReference type="GO" id="GO:0006654">
    <property type="term" value="P:phosphatidic acid biosynthetic process"/>
    <property type="evidence" value="ECO:0007669"/>
    <property type="project" value="TreeGrafter"/>
</dbReference>
<keyword evidence="4" id="KW-1185">Reference proteome</keyword>
<dbReference type="GO" id="GO:0004143">
    <property type="term" value="F:ATP-dependent diacylglycerol kinase activity"/>
    <property type="evidence" value="ECO:0007669"/>
    <property type="project" value="InterPro"/>
</dbReference>
<dbReference type="PANTHER" id="PTHR31303:SF1">
    <property type="entry name" value="CTP-DEPENDENT DIACYLGLYCEROL KINASE 1"/>
    <property type="match status" value="1"/>
</dbReference>
<gene>
    <name evidence="3" type="ORF">PHATRDRAFT_45453</name>
</gene>
<feature type="compositionally biased region" description="Polar residues" evidence="1">
    <location>
        <begin position="142"/>
        <end position="169"/>
    </location>
</feature>
<reference evidence="4" key="2">
    <citation type="submission" date="2008-08" db="EMBL/GenBank/DDBJ databases">
        <authorList>
            <consortium name="Diatom Consortium"/>
            <person name="Grigoriev I."/>
            <person name="Grimwood J."/>
            <person name="Kuo A."/>
            <person name="Otillar R.P."/>
            <person name="Salamov A."/>
            <person name="Detter J.C."/>
            <person name="Lindquist E."/>
            <person name="Shapiro H."/>
            <person name="Lucas S."/>
            <person name="Glavina del Rio T."/>
            <person name="Pitluck S."/>
            <person name="Rokhsar D."/>
            <person name="Bowler C."/>
        </authorList>
    </citation>
    <scope>GENOME REANNOTATION</scope>
    <source>
        <strain evidence="4">CCAP 1055/1</strain>
    </source>
</reference>
<dbReference type="OrthoDB" id="5673at2759"/>
<evidence type="ECO:0000313" key="3">
    <source>
        <dbReference type="EMBL" id="EEC48587.1"/>
    </source>
</evidence>